<feature type="region of interest" description="Disordered" evidence="2">
    <location>
        <begin position="1582"/>
        <end position="1634"/>
    </location>
</feature>
<gene>
    <name evidence="3" type="ORF">D9Q98_002266</name>
</gene>
<name>A0A9D4TW78_CHLVU</name>
<feature type="compositionally biased region" description="Gly residues" evidence="2">
    <location>
        <begin position="1135"/>
        <end position="1145"/>
    </location>
</feature>
<keyword evidence="1" id="KW-0175">Coiled coil</keyword>
<dbReference type="Proteomes" id="UP001055712">
    <property type="component" value="Unassembled WGS sequence"/>
</dbReference>
<dbReference type="SUPFAM" id="SSF50998">
    <property type="entry name" value="Quinoprotein alcohol dehydrogenase-like"/>
    <property type="match status" value="1"/>
</dbReference>
<feature type="region of interest" description="Disordered" evidence="2">
    <location>
        <begin position="849"/>
        <end position="929"/>
    </location>
</feature>
<dbReference type="InterPro" id="IPR011047">
    <property type="entry name" value="Quinoprotein_ADH-like_sf"/>
</dbReference>
<evidence type="ECO:0000313" key="4">
    <source>
        <dbReference type="Proteomes" id="UP001055712"/>
    </source>
</evidence>
<feature type="coiled-coil region" evidence="1">
    <location>
        <begin position="798"/>
        <end position="825"/>
    </location>
</feature>
<reference evidence="3" key="1">
    <citation type="journal article" date="2019" name="Plant J.">
        <title>Chlorella vulgaris genome assembly and annotation reveals the molecular basis for metabolic acclimation to high light conditions.</title>
        <authorList>
            <person name="Cecchin M."/>
            <person name="Marcolungo L."/>
            <person name="Rossato M."/>
            <person name="Girolomoni L."/>
            <person name="Cosentino E."/>
            <person name="Cuine S."/>
            <person name="Li-Beisson Y."/>
            <person name="Delledonne M."/>
            <person name="Ballottari M."/>
        </authorList>
    </citation>
    <scope>NUCLEOTIDE SEQUENCE</scope>
    <source>
        <strain evidence="3">211/11P</strain>
    </source>
</reference>
<proteinExistence type="predicted"/>
<feature type="compositionally biased region" description="Low complexity" evidence="2">
    <location>
        <begin position="1622"/>
        <end position="1634"/>
    </location>
</feature>
<feature type="region of interest" description="Disordered" evidence="2">
    <location>
        <begin position="1479"/>
        <end position="1501"/>
    </location>
</feature>
<organism evidence="3 4">
    <name type="scientific">Chlorella vulgaris</name>
    <name type="common">Green alga</name>
    <dbReference type="NCBI Taxonomy" id="3077"/>
    <lineage>
        <taxon>Eukaryota</taxon>
        <taxon>Viridiplantae</taxon>
        <taxon>Chlorophyta</taxon>
        <taxon>core chlorophytes</taxon>
        <taxon>Trebouxiophyceae</taxon>
        <taxon>Chlorellales</taxon>
        <taxon>Chlorellaceae</taxon>
        <taxon>Chlorella clade</taxon>
        <taxon>Chlorella</taxon>
    </lineage>
</organism>
<evidence type="ECO:0000313" key="3">
    <source>
        <dbReference type="EMBL" id="KAI3436212.1"/>
    </source>
</evidence>
<protein>
    <submittedName>
        <fullName evidence="3">Uncharacterized protein</fullName>
    </submittedName>
</protein>
<feature type="region of interest" description="Disordered" evidence="2">
    <location>
        <begin position="1441"/>
        <end position="1462"/>
    </location>
</feature>
<accession>A0A9D4TW78</accession>
<dbReference type="InterPro" id="IPR052779">
    <property type="entry name" value="WDR62"/>
</dbReference>
<feature type="region of interest" description="Disordered" evidence="2">
    <location>
        <begin position="997"/>
        <end position="1058"/>
    </location>
</feature>
<dbReference type="Gene3D" id="2.130.10.10">
    <property type="entry name" value="YVTN repeat-like/Quinoprotein amine dehydrogenase"/>
    <property type="match status" value="3"/>
</dbReference>
<dbReference type="EMBL" id="SIDB01000002">
    <property type="protein sequence ID" value="KAI3436212.1"/>
    <property type="molecule type" value="Genomic_DNA"/>
</dbReference>
<sequence>MLPPMDAAAVAGPPQLVAAGGALFAAATRAAVVLISPPQELEPHCSPFLLKHSGSGKPIASLAMSANGRFIAAGQMGSKPALFVWRISEASGAAVQSPAWGQPAQDIANGQHSFGISVIAFSPSGALLASHGAERDHQLVLWSPATGKQLGKERVRQSYDAIAFVGEESLACINKRNLVIWSLEGCTSPGSQALKLSARTWVLAPSPPTTRFIGLAAAVPESGASTCTQPRLLAATNSGRLLRLRIGEPVVEKAAKIEGAQLLHMAATPDHIAVATSAGGIHLVSAASLTQLSTLSEPGAAGGQNGKGDGRGCGGSRAVWACAFSPDGSMLIAACASGRLVAWDLRNVERPSAALLYQAHSAAITGAVSLPPDRCAGRCQLVTCAIDGCLHLWECGTGAGVCSVARLDVRAQQSSAAPKLVCLAVTPDAALLAAGDSAGCVHLVSFDLQAHSGALTKLATQLVHADDITALGFAAPAASGSNQQNDAPLLAVASRRGLVKLLRVQLDGTCTLAAAMAEHTAGVTGVALLHSAGSLLVFTADRGGRRFVHKLDSGTGQLRVADHAITHRASFVGGLAKGSCGQVVVGASKGGKLHRWDLQGREIGALPALERVGRAAGELSCFAVDPSLSLLCVASTRGQLLFFSMATGSLLAACRAAHVAGTTISQLIFTSDCRHIASSGDDASICIYRVLPAVVQPPAVPDPSSGSRLLGSPSSFSRLDIQPRDLTAAIDAATATQAAAAAEPLFTLLAAPPLPAASAEEALPQGGGDPAPQSGAAPAEQQTAIHSLLARIPASPNRKALLGNREQHEQQLEQLQATFAALDMGAPLALTGGVMKQALMQAPVQAPEGSQGVVYSPSAAAGATSAQHEATRQPSTPEGAAGRGSPLQAATSVSLRALLPSSSPPANHSPDVFSDLEEPTDGRGCSGFNRAPFQLQSLSSSPPLAAATAAGPTADSVAGISLASVGGGSRNSPGAALPGLPLAGCASCSQQQQQTLAVSKHSSPVPSSVTADIGDCCNPLSSTPGSSSMNQPTRRRSPWGPMPGCGGGSGAPPHNRRALSELPLSRGDATDLLQDTPPPPPVVAAQQRPHCALGASISSGGQQATTESFSIYVDADATGSLDGSDSRGATSSSGSGSGCRGGGSGASRRLSFSFGRPAPACGSDSKDEDTPPLRGQQAKRSGSTGSSTAAPRQIPAIRVANYCSPGLPPAAPEAKLLLNVATTAAPPRFALPQAAATANPAMRHATLAAAPDACTTAFQPAVGQGVCTPGTAASAAQRPPRQLQSLRTTQPAIPLLGSATDGCTYASESLPVAASLGSAAGKRRWQQCGAGAGADAGAGGSPIESSGSAQPVPFQPTASALEGSQAHTAGEGAVSASLAASGAAAATPQSESAGKPASKKVKTALPSPPRLVFNCSLYSPEGASLDTLEAVRLLPGCASDAPANGGDPFGAPPRYDPLAADSSGTRQLSLFPVTAPSGLPHLTIRPHSSSENSTLGNDAADCQPVPLPTAVSSVGAAAARLAASMRGTQEEGQLVCLGPADVLQPLEQSLQALLHLRQAIPHLGSCFHAQLTALASQLQQAADSLPGAPPHSTPASPQYQPHSRNRNGNGAASLGNAGGAAGRPAASAATAAGADAAGGLATDLEALKLEIKAELRREFLQELRTG</sequence>
<feature type="compositionally biased region" description="Polar residues" evidence="2">
    <location>
        <begin position="864"/>
        <end position="876"/>
    </location>
</feature>
<dbReference type="InterPro" id="IPR001680">
    <property type="entry name" value="WD40_rpt"/>
</dbReference>
<feature type="compositionally biased region" description="Polar residues" evidence="2">
    <location>
        <begin position="1178"/>
        <end position="1190"/>
    </location>
</feature>
<keyword evidence="4" id="KW-1185">Reference proteome</keyword>
<feature type="compositionally biased region" description="Low complexity" evidence="2">
    <location>
        <begin position="892"/>
        <end position="910"/>
    </location>
</feature>
<dbReference type="SUPFAM" id="SSF50956">
    <property type="entry name" value="Thermostable phytase (3-phytase)"/>
    <property type="match status" value="1"/>
</dbReference>
<feature type="compositionally biased region" description="Low complexity" evidence="2">
    <location>
        <begin position="1146"/>
        <end position="1156"/>
    </location>
</feature>
<evidence type="ECO:0000256" key="2">
    <source>
        <dbReference type="SAM" id="MobiDB-lite"/>
    </source>
</evidence>
<feature type="region of interest" description="Disordered" evidence="2">
    <location>
        <begin position="1330"/>
        <end position="1373"/>
    </location>
</feature>
<dbReference type="PANTHER" id="PTHR45589">
    <property type="entry name" value="WD REPEAT DOMAIN 62, ISOFORM G"/>
    <property type="match status" value="1"/>
</dbReference>
<feature type="compositionally biased region" description="Polar residues" evidence="2">
    <location>
        <begin position="1593"/>
        <end position="1602"/>
    </location>
</feature>
<dbReference type="InterPro" id="IPR015943">
    <property type="entry name" value="WD40/YVTN_repeat-like_dom_sf"/>
</dbReference>
<reference evidence="3" key="2">
    <citation type="submission" date="2020-11" db="EMBL/GenBank/DDBJ databases">
        <authorList>
            <person name="Cecchin M."/>
            <person name="Marcolungo L."/>
            <person name="Rossato M."/>
            <person name="Girolomoni L."/>
            <person name="Cosentino E."/>
            <person name="Cuine S."/>
            <person name="Li-Beisson Y."/>
            <person name="Delledonne M."/>
            <person name="Ballottari M."/>
        </authorList>
    </citation>
    <scope>NUCLEOTIDE SEQUENCE</scope>
    <source>
        <strain evidence="3">211/11P</strain>
        <tissue evidence="3">Whole cell</tissue>
    </source>
</reference>
<dbReference type="PANTHER" id="PTHR45589:SF1">
    <property type="entry name" value="WD REPEAT DOMAIN 62, ISOFORM G"/>
    <property type="match status" value="1"/>
</dbReference>
<feature type="compositionally biased region" description="Polar residues" evidence="2">
    <location>
        <begin position="1019"/>
        <end position="1032"/>
    </location>
</feature>
<feature type="region of interest" description="Disordered" evidence="2">
    <location>
        <begin position="758"/>
        <end position="782"/>
    </location>
</feature>
<feature type="compositionally biased region" description="Gly residues" evidence="2">
    <location>
        <begin position="1330"/>
        <end position="1340"/>
    </location>
</feature>
<comment type="caution">
    <text evidence="3">The sequence shown here is derived from an EMBL/GenBank/DDBJ whole genome shotgun (WGS) entry which is preliminary data.</text>
</comment>
<dbReference type="SMART" id="SM00320">
    <property type="entry name" value="WD40"/>
    <property type="match status" value="10"/>
</dbReference>
<feature type="region of interest" description="Disordered" evidence="2">
    <location>
        <begin position="1119"/>
        <end position="1191"/>
    </location>
</feature>
<dbReference type="OrthoDB" id="6154712at2759"/>
<feature type="compositionally biased region" description="Low complexity" evidence="2">
    <location>
        <begin position="1606"/>
        <end position="1615"/>
    </location>
</feature>
<evidence type="ECO:0000256" key="1">
    <source>
        <dbReference type="SAM" id="Coils"/>
    </source>
</evidence>
<feature type="compositionally biased region" description="Polar residues" evidence="2">
    <location>
        <begin position="1486"/>
        <end position="1496"/>
    </location>
</feature>
<dbReference type="Pfam" id="PF00400">
    <property type="entry name" value="WD40"/>
    <property type="match status" value="1"/>
</dbReference>